<dbReference type="RefSeq" id="WP_188340603.1">
    <property type="nucleotide sequence ID" value="NZ_CP061281.1"/>
</dbReference>
<dbReference type="KEGG" id="sxn:IAG42_32920"/>
<keyword evidence="2" id="KW-1185">Reference proteome</keyword>
<dbReference type="AlphaFoldDB" id="A0A7H1BGT7"/>
<reference evidence="1 2" key="1">
    <citation type="submission" date="2020-09" db="EMBL/GenBank/DDBJ databases">
        <title>A novel species.</title>
        <authorList>
            <person name="Gao J."/>
        </authorList>
    </citation>
    <scope>NUCLEOTIDE SEQUENCE [LARGE SCALE GENOMIC DNA]</scope>
    <source>
        <strain evidence="1 2">CRXT-Y-14</strain>
    </source>
</reference>
<evidence type="ECO:0000313" key="2">
    <source>
        <dbReference type="Proteomes" id="UP000516428"/>
    </source>
</evidence>
<dbReference type="Proteomes" id="UP000516428">
    <property type="component" value="Chromosome"/>
</dbReference>
<proteinExistence type="predicted"/>
<evidence type="ECO:0000313" key="1">
    <source>
        <dbReference type="EMBL" id="QNS07942.1"/>
    </source>
</evidence>
<dbReference type="EMBL" id="CP061281">
    <property type="protein sequence ID" value="QNS07942.1"/>
    <property type="molecule type" value="Genomic_DNA"/>
</dbReference>
<accession>A0A7H1BGT7</accession>
<sequence>MLTVLVLASIARAPRLIAQAESVSEVHVLSHTHDSTLALARARILLPDVFVIDLSAVFAPDSATVVHQARQVRPPCTVVVHADDHVIGVIAPDAAVAPASTDVQGGLDDTLRRLNGARS</sequence>
<organism evidence="1 2">
    <name type="scientific">Streptomyces xanthii</name>
    <dbReference type="NCBI Taxonomy" id="2768069"/>
    <lineage>
        <taxon>Bacteria</taxon>
        <taxon>Bacillati</taxon>
        <taxon>Actinomycetota</taxon>
        <taxon>Actinomycetes</taxon>
        <taxon>Kitasatosporales</taxon>
        <taxon>Streptomycetaceae</taxon>
        <taxon>Streptomyces</taxon>
    </lineage>
</organism>
<name>A0A7H1BGT7_9ACTN</name>
<protein>
    <submittedName>
        <fullName evidence="1">Uncharacterized protein</fullName>
    </submittedName>
</protein>
<gene>
    <name evidence="1" type="ORF">IAG42_32920</name>
</gene>